<dbReference type="PANTHER" id="PTHR48104">
    <property type="entry name" value="METACASPASE-4"/>
    <property type="match status" value="1"/>
</dbReference>
<dbReference type="Gene3D" id="3.40.50.1460">
    <property type="match status" value="1"/>
</dbReference>
<sequence>MKGSVQSRQLAVVIGVNDYGSAQSNLRYCSNDAEAFYESLVHYASYNSENMVLFSDGEHQCAKKPHYTDILSEVYSMCSNATESDSILLFFAGHGTRDDEDSYLLTQEFRPNVISESSIPMRKINDYFTQSKAKFKLRFFDACHSGRMGRRGLLNPSVDDAFIINAEGWATLAACKETQYAHEHDTIKHGVFSYYLVKGISGEASTNGRTVALDDLKLYVMNKTIDLTSKLGMEQTPVFAGEQSGSLIISRVRPEQDTALPVILLQIEKSTDEQLEPSPERPDALYSELNTLLSGEFDSRDYVAADQEDKMRRISSLTSLIDDWGKSGSKRYNETSNHAQMQSRFTSVEKLPLNRNLAEYLSNNTKVSEVIEWRFFNQTVTRYVKQTQTEVEERPSFGIGLSSQRQVRRYREVNVPHEEEVLAGIKVQDGYPVTDNSMLLQFSSDSHLVPHCGLVSTLIPNNFGAYLLCYFVCTKLGKELKELWDEDSFNVRHFSAVSFSEKYKAELKRELDQVYSQFLSYIIERTKARQMKLSSLGAVPGTSMVKP</sequence>
<name>A0A853K757_9BACL</name>
<dbReference type="EMBL" id="LSUQ01000072">
    <property type="protein sequence ID" value="OAG91133.1"/>
    <property type="molecule type" value="Genomic_DNA"/>
</dbReference>
<evidence type="ECO:0000259" key="1">
    <source>
        <dbReference type="Pfam" id="PF00656"/>
    </source>
</evidence>
<accession>A0A853K757</accession>
<gene>
    <name evidence="2" type="ORF">AYW79_13880</name>
</gene>
<feature type="domain" description="Peptidase C14 caspase" evidence="1">
    <location>
        <begin position="8"/>
        <end position="239"/>
    </location>
</feature>
<dbReference type="AlphaFoldDB" id="A0A853K757"/>
<dbReference type="SUPFAM" id="SSF52129">
    <property type="entry name" value="Caspase-like"/>
    <property type="match status" value="1"/>
</dbReference>
<dbReference type="RefSeq" id="WP_067567096.1">
    <property type="nucleotide sequence ID" value="NZ_LSUQ01000072.1"/>
</dbReference>
<dbReference type="Pfam" id="PF00656">
    <property type="entry name" value="Peptidase_C14"/>
    <property type="match status" value="1"/>
</dbReference>
<evidence type="ECO:0000313" key="3">
    <source>
        <dbReference type="Proteomes" id="UP000077421"/>
    </source>
</evidence>
<evidence type="ECO:0000313" key="2">
    <source>
        <dbReference type="EMBL" id="OAG91133.1"/>
    </source>
</evidence>
<comment type="caution">
    <text evidence="2">The sequence shown here is derived from an EMBL/GenBank/DDBJ whole genome shotgun (WGS) entry which is preliminary data.</text>
</comment>
<dbReference type="GO" id="GO:0005737">
    <property type="term" value="C:cytoplasm"/>
    <property type="evidence" value="ECO:0007669"/>
    <property type="project" value="TreeGrafter"/>
</dbReference>
<dbReference type="PANTHER" id="PTHR48104:SF30">
    <property type="entry name" value="METACASPASE-1"/>
    <property type="match status" value="1"/>
</dbReference>
<dbReference type="GO" id="GO:0006508">
    <property type="term" value="P:proteolysis"/>
    <property type="evidence" value="ECO:0007669"/>
    <property type="project" value="InterPro"/>
</dbReference>
<dbReference type="InterPro" id="IPR011600">
    <property type="entry name" value="Pept_C14_caspase"/>
</dbReference>
<dbReference type="OrthoDB" id="9812126at2"/>
<dbReference type="InterPro" id="IPR050452">
    <property type="entry name" value="Metacaspase"/>
</dbReference>
<reference evidence="2 3" key="1">
    <citation type="submission" date="2016-02" db="EMBL/GenBank/DDBJ databases">
        <title>Draft genome sequence of Acidibacillus ferrooxidans SLC66.</title>
        <authorList>
            <person name="Oliveira G."/>
            <person name="Nancucheo I."/>
            <person name="Dall'Agnol H."/>
            <person name="Johnson B."/>
            <person name="Oliveira R."/>
            <person name="Nunes G.L."/>
            <person name="Tzotzos G."/>
            <person name="Orellana S.C."/>
            <person name="Salim A.C."/>
            <person name="Araujo F.M."/>
        </authorList>
    </citation>
    <scope>NUCLEOTIDE SEQUENCE [LARGE SCALE GENOMIC DNA]</scope>
    <source>
        <strain evidence="2 3">SLC66</strain>
    </source>
</reference>
<dbReference type="InterPro" id="IPR029030">
    <property type="entry name" value="Caspase-like_dom_sf"/>
</dbReference>
<proteinExistence type="predicted"/>
<organism evidence="2 3">
    <name type="scientific">Ferroacidibacillus organovorans</name>
    <dbReference type="NCBI Taxonomy" id="1765683"/>
    <lineage>
        <taxon>Bacteria</taxon>
        <taxon>Bacillati</taxon>
        <taxon>Bacillota</taxon>
        <taxon>Bacilli</taxon>
        <taxon>Bacillales</taxon>
        <taxon>Alicyclobacillaceae</taxon>
        <taxon>Ferroacidibacillus</taxon>
    </lineage>
</organism>
<dbReference type="Proteomes" id="UP000077421">
    <property type="component" value="Unassembled WGS sequence"/>
</dbReference>
<protein>
    <recommendedName>
        <fullName evidence="1">Peptidase C14 caspase domain-containing protein</fullName>
    </recommendedName>
</protein>
<dbReference type="GO" id="GO:0004197">
    <property type="term" value="F:cysteine-type endopeptidase activity"/>
    <property type="evidence" value="ECO:0007669"/>
    <property type="project" value="InterPro"/>
</dbReference>